<name>A0ABT4CWU5_9CLOT</name>
<evidence type="ECO:0000313" key="3">
    <source>
        <dbReference type="EMBL" id="MCY6372641.1"/>
    </source>
</evidence>
<accession>A0ABT4CWU5</accession>
<comment type="caution">
    <text evidence="3">The sequence shown here is derived from an EMBL/GenBank/DDBJ whole genome shotgun (WGS) entry which is preliminary data.</text>
</comment>
<evidence type="ECO:0000256" key="2">
    <source>
        <dbReference type="SAM" id="Phobius"/>
    </source>
</evidence>
<dbReference type="Proteomes" id="UP001079657">
    <property type="component" value="Unassembled WGS sequence"/>
</dbReference>
<keyword evidence="2" id="KW-0812">Transmembrane</keyword>
<keyword evidence="2" id="KW-1133">Transmembrane helix</keyword>
<dbReference type="EMBL" id="JAPQES010000008">
    <property type="protein sequence ID" value="MCY6372641.1"/>
    <property type="molecule type" value="Genomic_DNA"/>
</dbReference>
<reference evidence="3" key="1">
    <citation type="submission" date="2022-12" db="EMBL/GenBank/DDBJ databases">
        <authorList>
            <person name="Wang J."/>
        </authorList>
    </citation>
    <scope>NUCLEOTIDE SEQUENCE</scope>
    <source>
        <strain evidence="3">HY-42-06</strain>
    </source>
</reference>
<evidence type="ECO:0000313" key="4">
    <source>
        <dbReference type="Proteomes" id="UP001079657"/>
    </source>
</evidence>
<keyword evidence="2" id="KW-0472">Membrane</keyword>
<feature type="transmembrane region" description="Helical" evidence="2">
    <location>
        <begin position="6"/>
        <end position="23"/>
    </location>
</feature>
<evidence type="ECO:0000256" key="1">
    <source>
        <dbReference type="SAM" id="Coils"/>
    </source>
</evidence>
<dbReference type="RefSeq" id="WP_268051670.1">
    <property type="nucleotide sequence ID" value="NZ_JAPQES010000008.1"/>
</dbReference>
<proteinExistence type="predicted"/>
<sequence length="53" mass="6178">MAETLLIILGIGYLIYRVTFGISKDIKRVEGKIDMLNLHLKEMEMKLNQLEKN</sequence>
<keyword evidence="4" id="KW-1185">Reference proteome</keyword>
<protein>
    <submittedName>
        <fullName evidence="3">Uncharacterized protein</fullName>
    </submittedName>
</protein>
<keyword evidence="1" id="KW-0175">Coiled coil</keyword>
<gene>
    <name evidence="3" type="ORF">OXH55_18700</name>
</gene>
<organism evidence="3 4">
    <name type="scientific">Clostridium ganghwense</name>
    <dbReference type="NCBI Taxonomy" id="312089"/>
    <lineage>
        <taxon>Bacteria</taxon>
        <taxon>Bacillati</taxon>
        <taxon>Bacillota</taxon>
        <taxon>Clostridia</taxon>
        <taxon>Eubacteriales</taxon>
        <taxon>Clostridiaceae</taxon>
        <taxon>Clostridium</taxon>
    </lineage>
</organism>
<feature type="coiled-coil region" evidence="1">
    <location>
        <begin position="26"/>
        <end position="53"/>
    </location>
</feature>